<evidence type="ECO:0000313" key="1">
    <source>
        <dbReference type="EMBL" id="EIE90330.1"/>
    </source>
</evidence>
<dbReference type="OrthoDB" id="2289193at2759"/>
<gene>
    <name evidence="1" type="ORF">RO3G_15041</name>
</gene>
<dbReference type="AlphaFoldDB" id="I1CPF0"/>
<evidence type="ECO:0000313" key="2">
    <source>
        <dbReference type="Proteomes" id="UP000009138"/>
    </source>
</evidence>
<protein>
    <recommendedName>
        <fullName evidence="3">Tc1-like transposase DDE domain-containing protein</fullName>
    </recommendedName>
</protein>
<accession>I1CPF0</accession>
<sequence>MNFLTNVRVFLDESAFDINMKRSRAWSNKDTRIIVTQAYYEGKYNVYLSAISASGLITAGK</sequence>
<dbReference type="RefSeq" id="XP_067525726.1">
    <property type="nucleotide sequence ID" value="XM_067669625.1"/>
</dbReference>
<proteinExistence type="predicted"/>
<dbReference type="VEuPathDB" id="FungiDB:RO3G_15041"/>
<reference evidence="1 2" key="1">
    <citation type="journal article" date="2009" name="PLoS Genet.">
        <title>Genomic analysis of the basal lineage fungus Rhizopus oryzae reveals a whole-genome duplication.</title>
        <authorList>
            <person name="Ma L.-J."/>
            <person name="Ibrahim A.S."/>
            <person name="Skory C."/>
            <person name="Grabherr M.G."/>
            <person name="Burger G."/>
            <person name="Butler M."/>
            <person name="Elias M."/>
            <person name="Idnurm A."/>
            <person name="Lang B.F."/>
            <person name="Sone T."/>
            <person name="Abe A."/>
            <person name="Calvo S.E."/>
            <person name="Corrochano L.M."/>
            <person name="Engels R."/>
            <person name="Fu J."/>
            <person name="Hansberg W."/>
            <person name="Kim J.-M."/>
            <person name="Kodira C.D."/>
            <person name="Koehrsen M.J."/>
            <person name="Liu B."/>
            <person name="Miranda-Saavedra D."/>
            <person name="O'Leary S."/>
            <person name="Ortiz-Castellanos L."/>
            <person name="Poulter R."/>
            <person name="Rodriguez-Romero J."/>
            <person name="Ruiz-Herrera J."/>
            <person name="Shen Y.-Q."/>
            <person name="Zeng Q."/>
            <person name="Galagan J."/>
            <person name="Birren B.W."/>
            <person name="Cuomo C.A."/>
            <person name="Wickes B.L."/>
        </authorList>
    </citation>
    <scope>NUCLEOTIDE SEQUENCE [LARGE SCALE GENOMIC DNA]</scope>
    <source>
        <strain evidence="2">RA 99-880 / ATCC MYA-4621 / FGSC 9543 / NRRL 43880</strain>
    </source>
</reference>
<name>I1CPF0_RHIO9</name>
<keyword evidence="2" id="KW-1185">Reference proteome</keyword>
<evidence type="ECO:0008006" key="3">
    <source>
        <dbReference type="Google" id="ProtNLM"/>
    </source>
</evidence>
<organism evidence="1 2">
    <name type="scientific">Rhizopus delemar (strain RA 99-880 / ATCC MYA-4621 / FGSC 9543 / NRRL 43880)</name>
    <name type="common">Mucormycosis agent</name>
    <name type="synonym">Rhizopus arrhizus var. delemar</name>
    <dbReference type="NCBI Taxonomy" id="246409"/>
    <lineage>
        <taxon>Eukaryota</taxon>
        <taxon>Fungi</taxon>
        <taxon>Fungi incertae sedis</taxon>
        <taxon>Mucoromycota</taxon>
        <taxon>Mucoromycotina</taxon>
        <taxon>Mucoromycetes</taxon>
        <taxon>Mucorales</taxon>
        <taxon>Mucorineae</taxon>
        <taxon>Rhizopodaceae</taxon>
        <taxon>Rhizopus</taxon>
    </lineage>
</organism>
<dbReference type="EMBL" id="CH476746">
    <property type="protein sequence ID" value="EIE90330.1"/>
    <property type="molecule type" value="Genomic_DNA"/>
</dbReference>
<dbReference type="GeneID" id="93622006"/>
<dbReference type="InParanoid" id="I1CPF0"/>
<dbReference type="Proteomes" id="UP000009138">
    <property type="component" value="Unassembled WGS sequence"/>
</dbReference>